<feature type="chain" id="PRO_5025551244" evidence="2">
    <location>
        <begin position="26"/>
        <end position="310"/>
    </location>
</feature>
<keyword evidence="2" id="KW-0732">Signal</keyword>
<feature type="compositionally biased region" description="Basic and acidic residues" evidence="1">
    <location>
        <begin position="153"/>
        <end position="162"/>
    </location>
</feature>
<organism evidence="3 4">
    <name type="scientific">Amphibalanus amphitrite</name>
    <name type="common">Striped barnacle</name>
    <name type="synonym">Balanus amphitrite</name>
    <dbReference type="NCBI Taxonomy" id="1232801"/>
    <lineage>
        <taxon>Eukaryota</taxon>
        <taxon>Metazoa</taxon>
        <taxon>Ecdysozoa</taxon>
        <taxon>Arthropoda</taxon>
        <taxon>Crustacea</taxon>
        <taxon>Multicrustacea</taxon>
        <taxon>Cirripedia</taxon>
        <taxon>Thoracica</taxon>
        <taxon>Thoracicalcarea</taxon>
        <taxon>Balanomorpha</taxon>
        <taxon>Balanoidea</taxon>
        <taxon>Balanidae</taxon>
        <taxon>Amphibalaninae</taxon>
        <taxon>Amphibalanus</taxon>
    </lineage>
</organism>
<proteinExistence type="predicted"/>
<name>A0A6A4XHJ8_AMPAM</name>
<sequence length="310" mass="32437">MMARGWGSAALVATGLLCCWADCASAGTQQFVQRVIQSETDQAFSPRPGWEPDQERFAAAAAAGGPRRRITRVHLPASLGDALSQAMAYEANLWRFSRLRWKKGGATEPDDSSRGPPPATTPEPVTAAEPTMSAPPPPPASVPPPLSSAVSPGRERGGDQPELHLNITESSEGCACPGLPPAAGRTVAFRLAALPAAGRALLELHVPVLDDQFLPPPAGTVTVVTRLAVCGPGPAGGGRSLAAPLRLKRAPGRPHWRHAIVSDWLAQLRAGAAGGQCLQLVLPAGAGLRLDRSGYRAAHLTARPPRRRRA</sequence>
<feature type="region of interest" description="Disordered" evidence="1">
    <location>
        <begin position="104"/>
        <end position="162"/>
    </location>
</feature>
<gene>
    <name evidence="3" type="ORF">FJT64_015033</name>
</gene>
<evidence type="ECO:0000313" key="4">
    <source>
        <dbReference type="Proteomes" id="UP000440578"/>
    </source>
</evidence>
<feature type="compositionally biased region" description="Low complexity" evidence="1">
    <location>
        <begin position="122"/>
        <end position="132"/>
    </location>
</feature>
<accession>A0A6A4XHJ8</accession>
<dbReference type="EMBL" id="VIIS01000014">
    <property type="protein sequence ID" value="KAF0314541.1"/>
    <property type="molecule type" value="Genomic_DNA"/>
</dbReference>
<comment type="caution">
    <text evidence="3">The sequence shown here is derived from an EMBL/GenBank/DDBJ whole genome shotgun (WGS) entry which is preliminary data.</text>
</comment>
<dbReference type="AlphaFoldDB" id="A0A6A4XHJ8"/>
<feature type="compositionally biased region" description="Pro residues" evidence="1">
    <location>
        <begin position="133"/>
        <end position="146"/>
    </location>
</feature>
<evidence type="ECO:0000313" key="3">
    <source>
        <dbReference type="EMBL" id="KAF0314541.1"/>
    </source>
</evidence>
<dbReference type="Proteomes" id="UP000440578">
    <property type="component" value="Unassembled WGS sequence"/>
</dbReference>
<evidence type="ECO:0000256" key="2">
    <source>
        <dbReference type="SAM" id="SignalP"/>
    </source>
</evidence>
<keyword evidence="4" id="KW-1185">Reference proteome</keyword>
<evidence type="ECO:0000256" key="1">
    <source>
        <dbReference type="SAM" id="MobiDB-lite"/>
    </source>
</evidence>
<reference evidence="3 4" key="1">
    <citation type="submission" date="2019-07" db="EMBL/GenBank/DDBJ databases">
        <title>Draft genome assembly of a fouling barnacle, Amphibalanus amphitrite (Darwin, 1854): The first reference genome for Thecostraca.</title>
        <authorList>
            <person name="Kim W."/>
        </authorList>
    </citation>
    <scope>NUCLEOTIDE SEQUENCE [LARGE SCALE GENOMIC DNA]</scope>
    <source>
        <strain evidence="3">SNU_AA5</strain>
        <tissue evidence="3">Soma without cirri and trophi</tissue>
    </source>
</reference>
<feature type="signal peptide" evidence="2">
    <location>
        <begin position="1"/>
        <end position="25"/>
    </location>
</feature>
<protein>
    <submittedName>
        <fullName evidence="3">Uncharacterized protein</fullName>
    </submittedName>
</protein>